<dbReference type="GeneID" id="17257531"/>
<reference evidence="2" key="2">
    <citation type="submission" date="2024-10" db="UniProtKB">
        <authorList>
            <consortium name="EnsemblProtists"/>
        </authorList>
    </citation>
    <scope>IDENTIFICATION</scope>
</reference>
<evidence type="ECO:0000256" key="1">
    <source>
        <dbReference type="SAM" id="SignalP"/>
    </source>
</evidence>
<keyword evidence="3" id="KW-1185">Reference proteome</keyword>
<dbReference type="GO" id="GO:0008237">
    <property type="term" value="F:metallopeptidase activity"/>
    <property type="evidence" value="ECO:0007669"/>
    <property type="project" value="InterPro"/>
</dbReference>
<dbReference type="Gene3D" id="3.40.390.10">
    <property type="entry name" value="Collagenase (Catalytic Domain)"/>
    <property type="match status" value="1"/>
</dbReference>
<evidence type="ECO:0000313" key="2">
    <source>
        <dbReference type="EnsemblProtists" id="EOD11335"/>
    </source>
</evidence>
<protein>
    <recommendedName>
        <fullName evidence="4">Secreted protein</fullName>
    </recommendedName>
</protein>
<dbReference type="HOGENOM" id="CLU_2594831_0_0_1"/>
<feature type="chain" id="PRO_5044291094" description="Secreted protein" evidence="1">
    <location>
        <begin position="27"/>
        <end position="80"/>
    </location>
</feature>
<dbReference type="InterPro" id="IPR024079">
    <property type="entry name" value="MetalloPept_cat_dom_sf"/>
</dbReference>
<name>A0A0D3IJA0_EMIH1</name>
<dbReference type="KEGG" id="ehx:EMIHUDRAFT_357799"/>
<dbReference type="RefSeq" id="XP_005763764.1">
    <property type="nucleotide sequence ID" value="XM_005763707.1"/>
</dbReference>
<dbReference type="PaxDb" id="2903-EOD11335"/>
<reference evidence="3" key="1">
    <citation type="journal article" date="2013" name="Nature">
        <title>Pan genome of the phytoplankton Emiliania underpins its global distribution.</title>
        <authorList>
            <person name="Read B.A."/>
            <person name="Kegel J."/>
            <person name="Klute M.J."/>
            <person name="Kuo A."/>
            <person name="Lefebvre S.C."/>
            <person name="Maumus F."/>
            <person name="Mayer C."/>
            <person name="Miller J."/>
            <person name="Monier A."/>
            <person name="Salamov A."/>
            <person name="Young J."/>
            <person name="Aguilar M."/>
            <person name="Claverie J.M."/>
            <person name="Frickenhaus S."/>
            <person name="Gonzalez K."/>
            <person name="Herman E.K."/>
            <person name="Lin Y.C."/>
            <person name="Napier J."/>
            <person name="Ogata H."/>
            <person name="Sarno A.F."/>
            <person name="Shmutz J."/>
            <person name="Schroeder D."/>
            <person name="de Vargas C."/>
            <person name="Verret F."/>
            <person name="von Dassow P."/>
            <person name="Valentin K."/>
            <person name="Van de Peer Y."/>
            <person name="Wheeler G."/>
            <person name="Dacks J.B."/>
            <person name="Delwiche C.F."/>
            <person name="Dyhrman S.T."/>
            <person name="Glockner G."/>
            <person name="John U."/>
            <person name="Richards T."/>
            <person name="Worden A.Z."/>
            <person name="Zhang X."/>
            <person name="Grigoriev I.V."/>
            <person name="Allen A.E."/>
            <person name="Bidle K."/>
            <person name="Borodovsky M."/>
            <person name="Bowler C."/>
            <person name="Brownlee C."/>
            <person name="Cock J.M."/>
            <person name="Elias M."/>
            <person name="Gladyshev V.N."/>
            <person name="Groth M."/>
            <person name="Guda C."/>
            <person name="Hadaegh A."/>
            <person name="Iglesias-Rodriguez M.D."/>
            <person name="Jenkins J."/>
            <person name="Jones B.M."/>
            <person name="Lawson T."/>
            <person name="Leese F."/>
            <person name="Lindquist E."/>
            <person name="Lobanov A."/>
            <person name="Lomsadze A."/>
            <person name="Malik S.B."/>
            <person name="Marsh M.E."/>
            <person name="Mackinder L."/>
            <person name="Mock T."/>
            <person name="Mueller-Roeber B."/>
            <person name="Pagarete A."/>
            <person name="Parker M."/>
            <person name="Probert I."/>
            <person name="Quesneville H."/>
            <person name="Raines C."/>
            <person name="Rensing S.A."/>
            <person name="Riano-Pachon D.M."/>
            <person name="Richier S."/>
            <person name="Rokitta S."/>
            <person name="Shiraiwa Y."/>
            <person name="Soanes D.M."/>
            <person name="van der Giezen M."/>
            <person name="Wahlund T.M."/>
            <person name="Williams B."/>
            <person name="Wilson W."/>
            <person name="Wolfe G."/>
            <person name="Wurch L.L."/>
        </authorList>
    </citation>
    <scope>NUCLEOTIDE SEQUENCE</scope>
</reference>
<accession>A0A0D3IJA0</accession>
<dbReference type="EnsemblProtists" id="EOD11335">
    <property type="protein sequence ID" value="EOD11335"/>
    <property type="gene ID" value="EMIHUDRAFT_357799"/>
</dbReference>
<dbReference type="AlphaFoldDB" id="A0A0D3IJA0"/>
<keyword evidence="1" id="KW-0732">Signal</keyword>
<evidence type="ECO:0000313" key="3">
    <source>
        <dbReference type="Proteomes" id="UP000013827"/>
    </source>
</evidence>
<dbReference type="Proteomes" id="UP000013827">
    <property type="component" value="Unassembled WGS sequence"/>
</dbReference>
<sequence length="80" mass="8930">MQIKEVCKVLLYCVLLEALGLHICENLDCVMNNNDSVGEMEKVPLRLCPTCMRKLHLMGVVEDVPATHCRVASFLAEKGL</sequence>
<feature type="signal peptide" evidence="1">
    <location>
        <begin position="1"/>
        <end position="26"/>
    </location>
</feature>
<evidence type="ECO:0008006" key="4">
    <source>
        <dbReference type="Google" id="ProtNLM"/>
    </source>
</evidence>
<proteinExistence type="predicted"/>
<organism evidence="2 3">
    <name type="scientific">Emiliania huxleyi (strain CCMP1516)</name>
    <dbReference type="NCBI Taxonomy" id="280463"/>
    <lineage>
        <taxon>Eukaryota</taxon>
        <taxon>Haptista</taxon>
        <taxon>Haptophyta</taxon>
        <taxon>Prymnesiophyceae</taxon>
        <taxon>Isochrysidales</taxon>
        <taxon>Noelaerhabdaceae</taxon>
        <taxon>Emiliania</taxon>
    </lineage>
</organism>